<dbReference type="EMBL" id="LAZR01020791">
    <property type="protein sequence ID" value="KKL87609.1"/>
    <property type="molecule type" value="Genomic_DNA"/>
</dbReference>
<protein>
    <recommendedName>
        <fullName evidence="1">Proliferating cell nuclear antigen PCNA N-terminal domain-containing protein</fullName>
    </recommendedName>
</protein>
<reference evidence="2" key="1">
    <citation type="journal article" date="2015" name="Nature">
        <title>Complex archaea that bridge the gap between prokaryotes and eukaryotes.</title>
        <authorList>
            <person name="Spang A."/>
            <person name="Saw J.H."/>
            <person name="Jorgensen S.L."/>
            <person name="Zaremba-Niedzwiedzka K."/>
            <person name="Martijn J."/>
            <person name="Lind A.E."/>
            <person name="van Eijk R."/>
            <person name="Schleper C."/>
            <person name="Guy L."/>
            <person name="Ettema T.J."/>
        </authorList>
    </citation>
    <scope>NUCLEOTIDE SEQUENCE</scope>
</reference>
<feature type="domain" description="Proliferating cell nuclear antigen PCNA N-terminal" evidence="1">
    <location>
        <begin position="112"/>
        <end position="207"/>
    </location>
</feature>
<dbReference type="SUPFAM" id="SSF55979">
    <property type="entry name" value="DNA clamp"/>
    <property type="match status" value="1"/>
</dbReference>
<dbReference type="AlphaFoldDB" id="A0A0F9FMI7"/>
<dbReference type="Pfam" id="PF00705">
    <property type="entry name" value="PCNA_N"/>
    <property type="match status" value="1"/>
</dbReference>
<evidence type="ECO:0000259" key="1">
    <source>
        <dbReference type="Pfam" id="PF00705"/>
    </source>
</evidence>
<dbReference type="GO" id="GO:0003677">
    <property type="term" value="F:DNA binding"/>
    <property type="evidence" value="ECO:0007669"/>
    <property type="project" value="InterPro"/>
</dbReference>
<feature type="non-terminal residue" evidence="2">
    <location>
        <position position="236"/>
    </location>
</feature>
<proteinExistence type="predicted"/>
<dbReference type="Gene3D" id="3.70.10.10">
    <property type="match status" value="1"/>
</dbReference>
<gene>
    <name evidence="2" type="ORF">LCGC14_1932980</name>
</gene>
<sequence length="236" mass="27446">MVEVKKSEYWHDMAKKGEIDSEITTKLSELYTQYQNLSPSSIFQENTAIFLESFEQELNDSIQDILHAFPELSKKEAQLQRKFTFKMIQQILITTHIQKALCEITFPAFPILKFIEAFSGLIGEAQFRITENNIIVNIMDPSRICLIQLKLSDKSFKFYQEDIVAFNLDDFKKICYCQAGDKSTTKLIFGKEHLFISIHSEKYNSQIDRTLDAIDLTIEEPPLDTLLNIEYLVKYS</sequence>
<dbReference type="GO" id="GO:0006275">
    <property type="term" value="P:regulation of DNA replication"/>
    <property type="evidence" value="ECO:0007669"/>
    <property type="project" value="InterPro"/>
</dbReference>
<dbReference type="InterPro" id="IPR046938">
    <property type="entry name" value="DNA_clamp_sf"/>
</dbReference>
<comment type="caution">
    <text evidence="2">The sequence shown here is derived from an EMBL/GenBank/DDBJ whole genome shotgun (WGS) entry which is preliminary data.</text>
</comment>
<dbReference type="InterPro" id="IPR022648">
    <property type="entry name" value="Pr_cel_nuc_antig_N"/>
</dbReference>
<evidence type="ECO:0000313" key="2">
    <source>
        <dbReference type="EMBL" id="KKL87609.1"/>
    </source>
</evidence>
<name>A0A0F9FMI7_9ZZZZ</name>
<accession>A0A0F9FMI7</accession>
<organism evidence="2">
    <name type="scientific">marine sediment metagenome</name>
    <dbReference type="NCBI Taxonomy" id="412755"/>
    <lineage>
        <taxon>unclassified sequences</taxon>
        <taxon>metagenomes</taxon>
        <taxon>ecological metagenomes</taxon>
    </lineage>
</organism>